<feature type="compositionally biased region" description="Basic and acidic residues" evidence="1">
    <location>
        <begin position="391"/>
        <end position="400"/>
    </location>
</feature>
<protein>
    <submittedName>
        <fullName evidence="2">Uncharacterized protein</fullName>
    </submittedName>
</protein>
<dbReference type="AlphaFoldDB" id="D8M620"/>
<evidence type="ECO:0000313" key="3">
    <source>
        <dbReference type="EMBL" id="CBK25331.2"/>
    </source>
</evidence>
<dbReference type="Proteomes" id="UP000008312">
    <property type="component" value="Unassembled WGS sequence"/>
</dbReference>
<sequence length="400" mass="46599">MIDEYQDEVEVVDGRLEWAEDADEEVDEEEAGDDSSDDEDDDDEPYETATHMMPRLLVDKAVLAARQKQFNYSEELFQNALELDCADPYVVLTAIEEYFEPHEQWDQIIFYFRQLPLIDPNREFVNEARSLRQSILETIMDSEASNQQIYDLYHLSDDSNLEYYGRNEDLELLPDTDYFGRDVHTHSDVNDGFDRFGYNHRLFTDPAATQFTVGEPAKRGIESLSAAEFYAGIPNSLREDYMDLNWFEVPVMKEWMKEIPTGGASVDWESMRDKNGNLRIAQDQVLTKEGKLKVTLENVQKLHDLLEEEYEGVGDLAGEPEHADEAKSQSVLIREYKTNPVERNRWHQLEEDIEYPVDKQDYAFMSLLNESLKQFKEGEEEDGEEGNQNEEGERNEENKK</sequence>
<keyword evidence="4" id="KW-1185">Reference proteome</keyword>
<reference evidence="2" key="1">
    <citation type="submission" date="2010-02" db="EMBL/GenBank/DDBJ databases">
        <title>Sequencing and annotation of the Blastocystis hominis genome.</title>
        <authorList>
            <person name="Wincker P."/>
        </authorList>
    </citation>
    <scope>NUCLEOTIDE SEQUENCE</scope>
    <source>
        <strain evidence="2">Singapore isolate B</strain>
    </source>
</reference>
<dbReference type="EMBL" id="FN668661">
    <property type="protein sequence ID" value="CBK23619.2"/>
    <property type="molecule type" value="Genomic_DNA"/>
</dbReference>
<organism evidence="2">
    <name type="scientific">Blastocystis hominis</name>
    <dbReference type="NCBI Taxonomy" id="12968"/>
    <lineage>
        <taxon>Eukaryota</taxon>
        <taxon>Sar</taxon>
        <taxon>Stramenopiles</taxon>
        <taxon>Bigyra</taxon>
        <taxon>Opalozoa</taxon>
        <taxon>Opalinata</taxon>
        <taxon>Blastocystidae</taxon>
        <taxon>Blastocystis</taxon>
    </lineage>
</organism>
<dbReference type="RefSeq" id="XP_012899379.1">
    <property type="nucleotide sequence ID" value="XM_013043925.1"/>
</dbReference>
<evidence type="ECO:0000313" key="4">
    <source>
        <dbReference type="Proteomes" id="UP000008312"/>
    </source>
</evidence>
<dbReference type="RefSeq" id="XP_012897667.1">
    <property type="nucleotide sequence ID" value="XM_013042213.1"/>
</dbReference>
<dbReference type="EMBL" id="FN668691">
    <property type="protein sequence ID" value="CBK25331.2"/>
    <property type="molecule type" value="Genomic_DNA"/>
</dbReference>
<feature type="region of interest" description="Disordered" evidence="1">
    <location>
        <begin position="12"/>
        <end position="51"/>
    </location>
</feature>
<name>D8M620_BLAHO</name>
<proteinExistence type="predicted"/>
<dbReference type="InParanoid" id="D8M620"/>
<evidence type="ECO:0000313" key="2">
    <source>
        <dbReference type="EMBL" id="CBK23619.2"/>
    </source>
</evidence>
<accession>D8M620</accession>
<dbReference type="GeneID" id="24920555"/>
<dbReference type="GeneID" id="24921935"/>
<gene>
    <name evidence="2" type="ORF">GSBLH_T00003458001</name>
    <name evidence="3" type="ORF">GSBLH_T00004947001</name>
</gene>
<feature type="region of interest" description="Disordered" evidence="1">
    <location>
        <begin position="373"/>
        <end position="400"/>
    </location>
</feature>
<feature type="compositionally biased region" description="Acidic residues" evidence="1">
    <location>
        <begin position="378"/>
        <end position="390"/>
    </location>
</feature>
<evidence type="ECO:0000256" key="1">
    <source>
        <dbReference type="SAM" id="MobiDB-lite"/>
    </source>
</evidence>
<feature type="compositionally biased region" description="Acidic residues" evidence="1">
    <location>
        <begin position="19"/>
        <end position="46"/>
    </location>
</feature>